<feature type="transmembrane region" description="Helical" evidence="8">
    <location>
        <begin position="46"/>
        <end position="70"/>
    </location>
</feature>
<keyword evidence="5" id="KW-0573">Peptidoglycan synthesis</keyword>
<feature type="transmembrane region" description="Helical" evidence="8">
    <location>
        <begin position="123"/>
        <end position="149"/>
    </location>
</feature>
<feature type="transmembrane region" description="Helical" evidence="8">
    <location>
        <begin position="482"/>
        <end position="507"/>
    </location>
</feature>
<evidence type="ECO:0000313" key="9">
    <source>
        <dbReference type="EMBL" id="MBB3326264.1"/>
    </source>
</evidence>
<feature type="transmembrane region" description="Helical" evidence="8">
    <location>
        <begin position="325"/>
        <end position="347"/>
    </location>
</feature>
<comment type="caution">
    <text evidence="9">The sequence shown here is derived from an EMBL/GenBank/DDBJ whole genome shotgun (WGS) entry which is preliminary data.</text>
</comment>
<sequence>MRWRGSVLLGVGGLTLAARVVGFGRSLVFSKTVGDTCLGDVYNAANALPNVLFEVAAGGVLAGVVVPVVARHLGAGRRAEADRTTSALLSWTLIVLTVVAVAALLGAGLYARAYAKADCAGSAGVLTALVVMFVPQVWFYGVAVVSAGVLQAHGRFLAAATAPLVSSVVVVLAYLAFAGLATPGAGRDLGLLSRPALLALGLGTTAGVVALALCTAVPLARLGSRVRPTLHFATGDARVVAAIGAAGLAGLVLQQVSVLVINLAAQRNPDPGALTRFTWANALYLLPYAVLAAPVLQLTFPRLAAAAERGADDVAAVLRRTAPPLVVLSWLGAALLVATAVPVARVFVIGPGSGRTGALAGPVAALAPAVLAFALMGLATRALLAQHRALAAGTTTALAWGTVTVAALVAGLVVPSATLVVALAGSVSLGLSVGAVVGWVALVRRTTQRPGVLPALLAGAVAAVPAVLAGGALARLGTDAGLLAAVGLALATALLTTVVFVGVLALVRRPLLRATWALRHPEPLEVARA</sequence>
<dbReference type="GO" id="GO:0015648">
    <property type="term" value="F:lipid-linked peptidoglycan transporter activity"/>
    <property type="evidence" value="ECO:0007669"/>
    <property type="project" value="TreeGrafter"/>
</dbReference>
<comment type="subcellular location">
    <subcellularLocation>
        <location evidence="1">Cell membrane</location>
        <topology evidence="1">Multi-pass membrane protein</topology>
    </subcellularLocation>
</comment>
<dbReference type="EMBL" id="JACHZG010000001">
    <property type="protein sequence ID" value="MBB3326264.1"/>
    <property type="molecule type" value="Genomic_DNA"/>
</dbReference>
<organism evidence="9 10">
    <name type="scientific">Microlunatus antarcticus</name>
    <dbReference type="NCBI Taxonomy" id="53388"/>
    <lineage>
        <taxon>Bacteria</taxon>
        <taxon>Bacillati</taxon>
        <taxon>Actinomycetota</taxon>
        <taxon>Actinomycetes</taxon>
        <taxon>Propionibacteriales</taxon>
        <taxon>Propionibacteriaceae</taxon>
        <taxon>Microlunatus</taxon>
    </lineage>
</organism>
<dbReference type="PANTHER" id="PTHR47019">
    <property type="entry name" value="LIPID II FLIPPASE MURJ"/>
    <property type="match status" value="1"/>
</dbReference>
<dbReference type="GO" id="GO:0009252">
    <property type="term" value="P:peptidoglycan biosynthetic process"/>
    <property type="evidence" value="ECO:0007669"/>
    <property type="project" value="UniProtKB-KW"/>
</dbReference>
<keyword evidence="3 8" id="KW-0812">Transmembrane</keyword>
<evidence type="ECO:0000256" key="8">
    <source>
        <dbReference type="SAM" id="Phobius"/>
    </source>
</evidence>
<proteinExistence type="predicted"/>
<feature type="transmembrane region" description="Helical" evidence="8">
    <location>
        <begin position="419"/>
        <end position="443"/>
    </location>
</feature>
<dbReference type="PANTHER" id="PTHR47019:SF1">
    <property type="entry name" value="LIPID II FLIPPASE MURJ"/>
    <property type="match status" value="1"/>
</dbReference>
<evidence type="ECO:0000256" key="3">
    <source>
        <dbReference type="ARBA" id="ARBA00022692"/>
    </source>
</evidence>
<feature type="transmembrane region" description="Helical" evidence="8">
    <location>
        <begin position="285"/>
        <end position="304"/>
    </location>
</feature>
<reference evidence="9 10" key="1">
    <citation type="submission" date="2020-08" db="EMBL/GenBank/DDBJ databases">
        <title>Sequencing the genomes of 1000 actinobacteria strains.</title>
        <authorList>
            <person name="Klenk H.-P."/>
        </authorList>
    </citation>
    <scope>NUCLEOTIDE SEQUENCE [LARGE SCALE GENOMIC DNA]</scope>
    <source>
        <strain evidence="9 10">DSM 11053</strain>
    </source>
</reference>
<feature type="transmembrane region" description="Helical" evidence="8">
    <location>
        <begin position="239"/>
        <end position="265"/>
    </location>
</feature>
<feature type="transmembrane region" description="Helical" evidence="8">
    <location>
        <begin position="390"/>
        <end position="413"/>
    </location>
</feature>
<dbReference type="AlphaFoldDB" id="A0A7W5JTX3"/>
<dbReference type="GO" id="GO:0008360">
    <property type="term" value="P:regulation of cell shape"/>
    <property type="evidence" value="ECO:0007669"/>
    <property type="project" value="UniProtKB-KW"/>
</dbReference>
<name>A0A7W5JTX3_9ACTN</name>
<keyword evidence="6 8" id="KW-1133">Transmembrane helix</keyword>
<dbReference type="InterPro" id="IPR051050">
    <property type="entry name" value="Lipid_II_flippase_MurJ/MviN"/>
</dbReference>
<dbReference type="GO" id="GO:0034204">
    <property type="term" value="P:lipid translocation"/>
    <property type="evidence" value="ECO:0007669"/>
    <property type="project" value="TreeGrafter"/>
</dbReference>
<keyword evidence="2" id="KW-1003">Cell membrane</keyword>
<dbReference type="RefSeq" id="WP_183337244.1">
    <property type="nucleotide sequence ID" value="NZ_JACHZG010000001.1"/>
</dbReference>
<feature type="transmembrane region" description="Helical" evidence="8">
    <location>
        <begin position="359"/>
        <end position="378"/>
    </location>
</feature>
<dbReference type="Proteomes" id="UP000565572">
    <property type="component" value="Unassembled WGS sequence"/>
</dbReference>
<evidence type="ECO:0000256" key="4">
    <source>
        <dbReference type="ARBA" id="ARBA00022960"/>
    </source>
</evidence>
<protein>
    <submittedName>
        <fullName evidence="9">Putative peptidoglycan lipid II flippase</fullName>
    </submittedName>
</protein>
<dbReference type="GO" id="GO:0005886">
    <property type="term" value="C:plasma membrane"/>
    <property type="evidence" value="ECO:0007669"/>
    <property type="project" value="UniProtKB-SubCell"/>
</dbReference>
<dbReference type="InterPro" id="IPR004268">
    <property type="entry name" value="MurJ"/>
</dbReference>
<keyword evidence="10" id="KW-1185">Reference proteome</keyword>
<evidence type="ECO:0000256" key="6">
    <source>
        <dbReference type="ARBA" id="ARBA00022989"/>
    </source>
</evidence>
<accession>A0A7W5JTX3</accession>
<feature type="transmembrane region" description="Helical" evidence="8">
    <location>
        <begin position="197"/>
        <end position="219"/>
    </location>
</feature>
<feature type="transmembrane region" description="Helical" evidence="8">
    <location>
        <begin position="455"/>
        <end position="476"/>
    </location>
</feature>
<dbReference type="PRINTS" id="PR01806">
    <property type="entry name" value="VIRFACTRMVIN"/>
</dbReference>
<evidence type="ECO:0000256" key="2">
    <source>
        <dbReference type="ARBA" id="ARBA00022475"/>
    </source>
</evidence>
<evidence type="ECO:0000256" key="5">
    <source>
        <dbReference type="ARBA" id="ARBA00022984"/>
    </source>
</evidence>
<keyword evidence="4" id="KW-0133">Cell shape</keyword>
<evidence type="ECO:0000256" key="1">
    <source>
        <dbReference type="ARBA" id="ARBA00004651"/>
    </source>
</evidence>
<feature type="transmembrane region" description="Helical" evidence="8">
    <location>
        <begin position="91"/>
        <end position="111"/>
    </location>
</feature>
<gene>
    <name evidence="9" type="ORF">FHX39_001208</name>
</gene>
<keyword evidence="7 8" id="KW-0472">Membrane</keyword>
<dbReference type="Pfam" id="PF03023">
    <property type="entry name" value="MurJ"/>
    <property type="match status" value="1"/>
</dbReference>
<evidence type="ECO:0000313" key="10">
    <source>
        <dbReference type="Proteomes" id="UP000565572"/>
    </source>
</evidence>
<evidence type="ECO:0000256" key="7">
    <source>
        <dbReference type="ARBA" id="ARBA00023136"/>
    </source>
</evidence>
<feature type="transmembrane region" description="Helical" evidence="8">
    <location>
        <begin position="156"/>
        <end position="177"/>
    </location>
</feature>